<evidence type="ECO:0000313" key="2">
    <source>
        <dbReference type="Proteomes" id="UP000664132"/>
    </source>
</evidence>
<dbReference type="EMBL" id="JAFJYH010000129">
    <property type="protein sequence ID" value="KAG4418417.1"/>
    <property type="molecule type" value="Genomic_DNA"/>
</dbReference>
<comment type="caution">
    <text evidence="1">The sequence shown here is derived from an EMBL/GenBank/DDBJ whole genome shotgun (WGS) entry which is preliminary data.</text>
</comment>
<dbReference type="Proteomes" id="UP000664132">
    <property type="component" value="Unassembled WGS sequence"/>
</dbReference>
<proteinExistence type="predicted"/>
<name>A0A8H7TEY4_9HELO</name>
<evidence type="ECO:0000313" key="1">
    <source>
        <dbReference type="EMBL" id="KAG4418417.1"/>
    </source>
</evidence>
<dbReference type="OrthoDB" id="10448432at2759"/>
<sequence>MVDISRPEHLLASNGRGDRMVLVAKCTEWHRKQPADKHISYYVNPAFLNLPAAQVFPQKWSDQRARSSYKSFAAGMKDIEEYDLAPKQMKKVIEPYFFLCAEMNTSINTIQSFFPQFSHESALGGRANNFLEKTRKRPGEISYLMITKVGIAILLYIMQDQRFFSHALGPFPPFDTPEERKTWFSQILTEKPLLCVLFVFSLYRSSINVPFIYSEWKYNNRLNRL</sequence>
<keyword evidence="2" id="KW-1185">Reference proteome</keyword>
<organism evidence="1 2">
    <name type="scientific">Cadophora malorum</name>
    <dbReference type="NCBI Taxonomy" id="108018"/>
    <lineage>
        <taxon>Eukaryota</taxon>
        <taxon>Fungi</taxon>
        <taxon>Dikarya</taxon>
        <taxon>Ascomycota</taxon>
        <taxon>Pezizomycotina</taxon>
        <taxon>Leotiomycetes</taxon>
        <taxon>Helotiales</taxon>
        <taxon>Ploettnerulaceae</taxon>
        <taxon>Cadophora</taxon>
    </lineage>
</organism>
<gene>
    <name evidence="1" type="ORF">IFR04_008484</name>
</gene>
<protein>
    <submittedName>
        <fullName evidence="1">Uncharacterized protein</fullName>
    </submittedName>
</protein>
<accession>A0A8H7TEY4</accession>
<reference evidence="1" key="1">
    <citation type="submission" date="2021-02" db="EMBL/GenBank/DDBJ databases">
        <title>Genome sequence Cadophora malorum strain M34.</title>
        <authorList>
            <person name="Stefanovic E."/>
            <person name="Vu D."/>
            <person name="Scully C."/>
            <person name="Dijksterhuis J."/>
            <person name="Roader J."/>
            <person name="Houbraken J."/>
        </authorList>
    </citation>
    <scope>NUCLEOTIDE SEQUENCE</scope>
    <source>
        <strain evidence="1">M34</strain>
    </source>
</reference>
<dbReference type="AlphaFoldDB" id="A0A8H7TEY4"/>